<evidence type="ECO:0000313" key="3">
    <source>
        <dbReference type="EMBL" id="SDL85072.1"/>
    </source>
</evidence>
<dbReference type="Pfam" id="PF00550">
    <property type="entry name" value="PP-binding"/>
    <property type="match status" value="1"/>
</dbReference>
<feature type="region of interest" description="Disordered" evidence="1">
    <location>
        <begin position="77"/>
        <end position="104"/>
    </location>
</feature>
<keyword evidence="4" id="KW-1185">Reference proteome</keyword>
<proteinExistence type="predicted"/>
<accession>A0A1G9NEZ3</accession>
<sequence>MELSEQLGQRLDLAGFTMGAEEGDAADASVLGRLVRLLSDVSGTDPESIEEGMTLSEAGVSSLDRIELAVRAENEFGARADDGPYPDNPTVGEVAGWLEENGRD</sequence>
<dbReference type="Gene3D" id="1.10.1200.10">
    <property type="entry name" value="ACP-like"/>
    <property type="match status" value="1"/>
</dbReference>
<evidence type="ECO:0000259" key="2">
    <source>
        <dbReference type="PROSITE" id="PS50075"/>
    </source>
</evidence>
<dbReference type="InterPro" id="IPR009081">
    <property type="entry name" value="PP-bd_ACP"/>
</dbReference>
<dbReference type="Proteomes" id="UP000199350">
    <property type="component" value="Chromosome I"/>
</dbReference>
<dbReference type="AlphaFoldDB" id="A0A1G9NEZ3"/>
<protein>
    <submittedName>
        <fullName evidence="3">Acyl carrier protein</fullName>
    </submittedName>
</protein>
<dbReference type="OrthoDB" id="4409886at2"/>
<dbReference type="STRING" id="38302.SAMN04488535_0993"/>
<organism evidence="3 4">
    <name type="scientific">Corynebacterium mycetoides</name>
    <dbReference type="NCBI Taxonomy" id="38302"/>
    <lineage>
        <taxon>Bacteria</taxon>
        <taxon>Bacillati</taxon>
        <taxon>Actinomycetota</taxon>
        <taxon>Actinomycetes</taxon>
        <taxon>Mycobacteriales</taxon>
        <taxon>Corynebacteriaceae</taxon>
        <taxon>Corynebacterium</taxon>
    </lineage>
</organism>
<name>A0A1G9NEZ3_9CORY</name>
<evidence type="ECO:0000313" key="4">
    <source>
        <dbReference type="Proteomes" id="UP000199350"/>
    </source>
</evidence>
<dbReference type="InterPro" id="IPR036736">
    <property type="entry name" value="ACP-like_sf"/>
</dbReference>
<dbReference type="PROSITE" id="PS50075">
    <property type="entry name" value="CARRIER"/>
    <property type="match status" value="1"/>
</dbReference>
<reference evidence="4" key="1">
    <citation type="submission" date="2016-10" db="EMBL/GenBank/DDBJ databases">
        <authorList>
            <person name="Varghese N."/>
            <person name="Submissions S."/>
        </authorList>
    </citation>
    <scope>NUCLEOTIDE SEQUENCE [LARGE SCALE GENOMIC DNA]</scope>
    <source>
        <strain evidence="4">DSM 20632</strain>
    </source>
</reference>
<dbReference type="SUPFAM" id="SSF47336">
    <property type="entry name" value="ACP-like"/>
    <property type="match status" value="1"/>
</dbReference>
<evidence type="ECO:0000256" key="1">
    <source>
        <dbReference type="SAM" id="MobiDB-lite"/>
    </source>
</evidence>
<feature type="domain" description="Carrier" evidence="2">
    <location>
        <begin position="25"/>
        <end position="102"/>
    </location>
</feature>
<gene>
    <name evidence="3" type="ORF">SAMN04488535_0993</name>
</gene>
<dbReference type="RefSeq" id="WP_092149557.1">
    <property type="nucleotide sequence ID" value="NZ_LT629700.1"/>
</dbReference>
<dbReference type="EMBL" id="LT629700">
    <property type="protein sequence ID" value="SDL85072.1"/>
    <property type="molecule type" value="Genomic_DNA"/>
</dbReference>